<reference evidence="2 4" key="1">
    <citation type="submission" date="2024-09" db="EMBL/GenBank/DDBJ databases">
        <authorList>
            <person name="Sun Q."/>
            <person name="Mori K."/>
        </authorList>
    </citation>
    <scope>NUCLEOTIDE SEQUENCE [LARGE SCALE GENOMIC DNA]</scope>
    <source>
        <strain evidence="2 4">CCM 7609</strain>
    </source>
</reference>
<dbReference type="Proteomes" id="UP001589575">
    <property type="component" value="Unassembled WGS sequence"/>
</dbReference>
<proteinExistence type="predicted"/>
<evidence type="ECO:0000313" key="3">
    <source>
        <dbReference type="EMBL" id="MFB9074914.1"/>
    </source>
</evidence>
<sequence length="41" mass="4316">MASVAKDHSGLEHPVVQHHHRSSAKNPGSAYTSSAVHGLAR</sequence>
<protein>
    <submittedName>
        <fullName evidence="2">Uncharacterized protein</fullName>
    </submittedName>
</protein>
<evidence type="ECO:0000256" key="1">
    <source>
        <dbReference type="SAM" id="MobiDB-lite"/>
    </source>
</evidence>
<name>A0ABV5FTW2_9MICC</name>
<comment type="caution">
    <text evidence="2">The sequence shown here is derived from an EMBL/GenBank/DDBJ whole genome shotgun (WGS) entry which is preliminary data.</text>
</comment>
<feature type="compositionally biased region" description="Basic and acidic residues" evidence="1">
    <location>
        <begin position="1"/>
        <end position="11"/>
    </location>
</feature>
<gene>
    <name evidence="2" type="ORF">ACFFX0_00205</name>
    <name evidence="3" type="ORF">ACFFX0_28505</name>
</gene>
<organism evidence="2 4">
    <name type="scientific">Citricoccus parietis</name>
    <dbReference type="NCBI Taxonomy" id="592307"/>
    <lineage>
        <taxon>Bacteria</taxon>
        <taxon>Bacillati</taxon>
        <taxon>Actinomycetota</taxon>
        <taxon>Actinomycetes</taxon>
        <taxon>Micrococcales</taxon>
        <taxon>Micrococcaceae</taxon>
        <taxon>Citricoccus</taxon>
    </lineage>
</organism>
<keyword evidence="4" id="KW-1185">Reference proteome</keyword>
<feature type="compositionally biased region" description="Polar residues" evidence="1">
    <location>
        <begin position="24"/>
        <end position="35"/>
    </location>
</feature>
<evidence type="ECO:0000313" key="4">
    <source>
        <dbReference type="Proteomes" id="UP001589575"/>
    </source>
</evidence>
<feature type="region of interest" description="Disordered" evidence="1">
    <location>
        <begin position="1"/>
        <end position="41"/>
    </location>
</feature>
<dbReference type="EMBL" id="JBHMFI010000001">
    <property type="protein sequence ID" value="MFB9069703.1"/>
    <property type="molecule type" value="Genomic_DNA"/>
</dbReference>
<accession>A0ABV5FTW2</accession>
<evidence type="ECO:0000313" key="2">
    <source>
        <dbReference type="EMBL" id="MFB9069703.1"/>
    </source>
</evidence>
<dbReference type="EMBL" id="JBHMFI010000004">
    <property type="protein sequence ID" value="MFB9074914.1"/>
    <property type="molecule type" value="Genomic_DNA"/>
</dbReference>